<dbReference type="InterPro" id="IPR011761">
    <property type="entry name" value="ATP-grasp"/>
</dbReference>
<dbReference type="GO" id="GO:0046872">
    <property type="term" value="F:metal ion binding"/>
    <property type="evidence" value="ECO:0007669"/>
    <property type="project" value="InterPro"/>
</dbReference>
<dbReference type="PROSITE" id="PS50975">
    <property type="entry name" value="ATP_GRASP"/>
    <property type="match status" value="1"/>
</dbReference>
<dbReference type="InterPro" id="IPR000089">
    <property type="entry name" value="Biotin_lipoyl"/>
</dbReference>
<keyword evidence="4 10" id="KW-0547">Nucleotide-binding</keyword>
<comment type="caution">
    <text evidence="15">The sequence shown here is derived from an EMBL/GenBank/DDBJ whole genome shotgun (WGS) entry which is preliminary data.</text>
</comment>
<dbReference type="EMBL" id="JAMZEB010000002">
    <property type="protein sequence ID" value="MCP2362052.1"/>
    <property type="molecule type" value="Genomic_DNA"/>
</dbReference>
<dbReference type="Gene3D" id="3.90.226.10">
    <property type="entry name" value="2-enoyl-CoA Hydratase, Chain A, domain 1"/>
    <property type="match status" value="2"/>
</dbReference>
<keyword evidence="3" id="KW-0436">Ligase</keyword>
<dbReference type="InterPro" id="IPR005482">
    <property type="entry name" value="Biotin_COase_C"/>
</dbReference>
<dbReference type="Pfam" id="PF02785">
    <property type="entry name" value="Biotin_carb_C"/>
    <property type="match status" value="1"/>
</dbReference>
<dbReference type="InterPro" id="IPR050856">
    <property type="entry name" value="Biotin_carboxylase_complex"/>
</dbReference>
<dbReference type="SUPFAM" id="SSF51246">
    <property type="entry name" value="Rudiment single hybrid motif"/>
    <property type="match status" value="1"/>
</dbReference>
<reference evidence="15" key="1">
    <citation type="submission" date="2022-06" db="EMBL/GenBank/DDBJ databases">
        <title>Sequencing the genomes of 1000 actinobacteria strains.</title>
        <authorList>
            <person name="Klenk H.-P."/>
        </authorList>
    </citation>
    <scope>NUCLEOTIDE SEQUENCE</scope>
    <source>
        <strain evidence="15">DSM 46694</strain>
    </source>
</reference>
<evidence type="ECO:0000259" key="14">
    <source>
        <dbReference type="PROSITE" id="PS50989"/>
    </source>
</evidence>
<protein>
    <submittedName>
        <fullName evidence="15">Acetyl/propionyl-CoA carboxylase alpha subunit/acetyl-CoA carboxylase carboxyltransferase component</fullName>
    </submittedName>
</protein>
<dbReference type="PROSITE" id="PS50989">
    <property type="entry name" value="COA_CT_CTER"/>
    <property type="match status" value="1"/>
</dbReference>
<feature type="domain" description="Lipoyl-binding" evidence="11">
    <location>
        <begin position="572"/>
        <end position="655"/>
    </location>
</feature>
<keyword evidence="5" id="KW-0276">Fatty acid metabolism</keyword>
<dbReference type="FunFam" id="3.30.1490.20:FF:000003">
    <property type="entry name" value="acetyl-CoA carboxylase isoform X1"/>
    <property type="match status" value="1"/>
</dbReference>
<dbReference type="PANTHER" id="PTHR18866">
    <property type="entry name" value="CARBOXYLASE:PYRUVATE/ACETYL-COA/PROPIONYL-COA CARBOXYLASE"/>
    <property type="match status" value="1"/>
</dbReference>
<dbReference type="InterPro" id="IPR011054">
    <property type="entry name" value="Rudment_hybrid_motif"/>
</dbReference>
<dbReference type="SUPFAM" id="SSF52096">
    <property type="entry name" value="ClpP/crotonase"/>
    <property type="match status" value="2"/>
</dbReference>
<gene>
    <name evidence="15" type="ORF">HD597_009072</name>
</gene>
<keyword evidence="16" id="KW-1185">Reference proteome</keyword>
<comment type="cofactor">
    <cofactor evidence="1">
        <name>biotin</name>
        <dbReference type="ChEBI" id="CHEBI:57586"/>
    </cofactor>
</comment>
<dbReference type="Pfam" id="PF00289">
    <property type="entry name" value="Biotin_carb_N"/>
    <property type="match status" value="1"/>
</dbReference>
<evidence type="ECO:0000256" key="7">
    <source>
        <dbReference type="ARBA" id="ARBA00023098"/>
    </source>
</evidence>
<keyword evidence="6 10" id="KW-0067">ATP-binding</keyword>
<dbReference type="InterPro" id="IPR013537">
    <property type="entry name" value="AcCoA_COase_cen"/>
</dbReference>
<name>A0A9X2GQF8_9ACTN</name>
<dbReference type="Pfam" id="PF00364">
    <property type="entry name" value="Biotin_lipoyl"/>
    <property type="match status" value="1"/>
</dbReference>
<dbReference type="SMART" id="SM00878">
    <property type="entry name" value="Biotin_carb_C"/>
    <property type="match status" value="1"/>
</dbReference>
<evidence type="ECO:0000313" key="15">
    <source>
        <dbReference type="EMBL" id="MCP2362052.1"/>
    </source>
</evidence>
<dbReference type="CDD" id="cd06850">
    <property type="entry name" value="biotinyl_domain"/>
    <property type="match status" value="1"/>
</dbReference>
<dbReference type="PANTHER" id="PTHR18866:SF126">
    <property type="entry name" value="BIOTIN CARBOXYLASE"/>
    <property type="match status" value="1"/>
</dbReference>
<proteinExistence type="predicted"/>
<dbReference type="InterPro" id="IPR011764">
    <property type="entry name" value="Biotin_carboxylation_dom"/>
</dbReference>
<dbReference type="InterPro" id="IPR005481">
    <property type="entry name" value="BC-like_N"/>
</dbReference>
<dbReference type="PROSITE" id="PS50979">
    <property type="entry name" value="BC"/>
    <property type="match status" value="1"/>
</dbReference>
<dbReference type="InterPro" id="IPR029045">
    <property type="entry name" value="ClpP/crotonase-like_dom_sf"/>
</dbReference>
<organism evidence="15 16">
    <name type="scientific">Nonomuraea thailandensis</name>
    <dbReference type="NCBI Taxonomy" id="1188745"/>
    <lineage>
        <taxon>Bacteria</taxon>
        <taxon>Bacillati</taxon>
        <taxon>Actinomycetota</taxon>
        <taxon>Actinomycetes</taxon>
        <taxon>Streptosporangiales</taxon>
        <taxon>Streptosporangiaceae</taxon>
        <taxon>Nonomuraea</taxon>
    </lineage>
</organism>
<evidence type="ECO:0000313" key="16">
    <source>
        <dbReference type="Proteomes" id="UP001139648"/>
    </source>
</evidence>
<feature type="domain" description="Biotin carboxylation" evidence="13">
    <location>
        <begin position="1"/>
        <end position="452"/>
    </location>
</feature>
<dbReference type="SUPFAM" id="SSF51230">
    <property type="entry name" value="Single hybrid motif"/>
    <property type="match status" value="1"/>
</dbReference>
<evidence type="ECO:0000256" key="10">
    <source>
        <dbReference type="PROSITE-ProRule" id="PRU00409"/>
    </source>
</evidence>
<dbReference type="Gene3D" id="2.40.50.100">
    <property type="match status" value="1"/>
</dbReference>
<evidence type="ECO:0000256" key="2">
    <source>
        <dbReference type="ARBA" id="ARBA00022516"/>
    </source>
</evidence>
<evidence type="ECO:0000256" key="4">
    <source>
        <dbReference type="ARBA" id="ARBA00022741"/>
    </source>
</evidence>
<dbReference type="GO" id="GO:0005524">
    <property type="term" value="F:ATP binding"/>
    <property type="evidence" value="ECO:0007669"/>
    <property type="project" value="UniProtKB-UniRule"/>
</dbReference>
<dbReference type="GO" id="GO:0006633">
    <property type="term" value="P:fatty acid biosynthetic process"/>
    <property type="evidence" value="ECO:0007669"/>
    <property type="project" value="UniProtKB-KW"/>
</dbReference>
<evidence type="ECO:0000256" key="8">
    <source>
        <dbReference type="ARBA" id="ARBA00023160"/>
    </source>
</evidence>
<dbReference type="InterPro" id="IPR016185">
    <property type="entry name" value="PreATP-grasp_dom_sf"/>
</dbReference>
<evidence type="ECO:0000259" key="13">
    <source>
        <dbReference type="PROSITE" id="PS50979"/>
    </source>
</evidence>
<dbReference type="InterPro" id="IPR011763">
    <property type="entry name" value="COA_CT_C"/>
</dbReference>
<dbReference type="SUPFAM" id="SSF52440">
    <property type="entry name" value="PreATP-grasp domain"/>
    <property type="match status" value="1"/>
</dbReference>
<dbReference type="Pfam" id="PF01039">
    <property type="entry name" value="Carboxyl_trans"/>
    <property type="match status" value="1"/>
</dbReference>
<evidence type="ECO:0000256" key="3">
    <source>
        <dbReference type="ARBA" id="ARBA00022598"/>
    </source>
</evidence>
<keyword evidence="9" id="KW-0092">Biotin</keyword>
<dbReference type="InterPro" id="IPR011053">
    <property type="entry name" value="Single_hybrid_motif"/>
</dbReference>
<dbReference type="PROSITE" id="PS00867">
    <property type="entry name" value="CPSASE_2"/>
    <property type="match status" value="1"/>
</dbReference>
<dbReference type="Gene3D" id="3.30.470.20">
    <property type="entry name" value="ATP-grasp fold, B domain"/>
    <property type="match status" value="1"/>
</dbReference>
<keyword evidence="7" id="KW-0443">Lipid metabolism</keyword>
<evidence type="ECO:0000256" key="1">
    <source>
        <dbReference type="ARBA" id="ARBA00001953"/>
    </source>
</evidence>
<accession>A0A9X2GQF8</accession>
<feature type="domain" description="CoA carboxyltransferase C-terminal" evidence="14">
    <location>
        <begin position="1538"/>
        <end position="1820"/>
    </location>
</feature>
<evidence type="ECO:0000256" key="5">
    <source>
        <dbReference type="ARBA" id="ARBA00022832"/>
    </source>
</evidence>
<dbReference type="Proteomes" id="UP001139648">
    <property type="component" value="Unassembled WGS sequence"/>
</dbReference>
<keyword evidence="2" id="KW-0444">Lipid biosynthesis</keyword>
<dbReference type="Pfam" id="PF08326">
    <property type="entry name" value="ACC_central"/>
    <property type="match status" value="1"/>
</dbReference>
<dbReference type="RefSeq" id="WP_253752394.1">
    <property type="nucleotide sequence ID" value="NZ_BAABKA010000027.1"/>
</dbReference>
<dbReference type="GO" id="GO:0003989">
    <property type="term" value="F:acetyl-CoA carboxylase activity"/>
    <property type="evidence" value="ECO:0007669"/>
    <property type="project" value="InterPro"/>
</dbReference>
<keyword evidence="8" id="KW-0275">Fatty acid biosynthesis</keyword>
<evidence type="ECO:0000256" key="6">
    <source>
        <dbReference type="ARBA" id="ARBA00022840"/>
    </source>
</evidence>
<dbReference type="Pfam" id="PF02786">
    <property type="entry name" value="CPSase_L_D2"/>
    <property type="match status" value="1"/>
</dbReference>
<dbReference type="PROSITE" id="PS50968">
    <property type="entry name" value="BIOTINYL_LIPOYL"/>
    <property type="match status" value="1"/>
</dbReference>
<dbReference type="InterPro" id="IPR034733">
    <property type="entry name" value="AcCoA_carboxyl_beta"/>
</dbReference>
<evidence type="ECO:0000259" key="12">
    <source>
        <dbReference type="PROSITE" id="PS50975"/>
    </source>
</evidence>
<dbReference type="PROSITE" id="PS00866">
    <property type="entry name" value="CPSASE_1"/>
    <property type="match status" value="1"/>
</dbReference>
<evidence type="ECO:0000259" key="11">
    <source>
        <dbReference type="PROSITE" id="PS50968"/>
    </source>
</evidence>
<feature type="domain" description="ATP-grasp" evidence="12">
    <location>
        <begin position="125"/>
        <end position="323"/>
    </location>
</feature>
<dbReference type="SUPFAM" id="SSF56059">
    <property type="entry name" value="Glutathione synthetase ATP-binding domain-like"/>
    <property type="match status" value="1"/>
</dbReference>
<evidence type="ECO:0000256" key="9">
    <source>
        <dbReference type="ARBA" id="ARBA00023267"/>
    </source>
</evidence>
<sequence length="1820" mass="196956">MFSRVAIVNRGEAAMRLIHAVRDLAAETGTRMETVALYTDVDRTATFVREADLSYDLGPASARPYLDLKVLERALVESGADAAWVGWGFVAEDPAFAELCDRIGVTFVGPGPDAMRKLGDKIGAKLIAEEVGVPVAPWSRGAVESLDAARAAAAGIGYPLMLKATAGGGGRGIRVITSEAELDDAYERTSQEAERAFGSGVVFLERLVTGARHVEVQVIADGQGTAWALGVRDCSVQRRNQKVIEESASPVLGPEQTAELKASAERLAVAVGYRGAATVEFLYHPGERLFAFLEVNTRLQVEHPITEITTGFDLVKAQLHVASGGRLEGQPPAERGHAIEARLNAEDPDRDFAPSPGRVARLDLPAGPGIRVDTGVSEGDTIPADFDSMIAKIIAYGRDREEALGRLRRAMARTSVIIEGGATNKSFVLDLLDQPEVIDASADTGWIDRVRGEGRLVSHRHSGVALAAAAIEAYEEEERVERQRLLATAFGGRPQVQHKSSRPLDLKLRGAGYRVRVARVGAHRFRVAVEAGGEVRTADVELDRFDRYTGQIVVDGSRYRLLTGTHGATHLIEVDGVAHRVSRDEGGVVRSPAPALVVATPLAVGAEVEAGAPVLVLESMKMETVLRAPFKARLKEISVSVGSQVETGAPLLRLEPLADDSAAALDEAVGAVELDLPPAPGELPARERARRGQEGLRSLLLGYDLDPHDERRVLDDYLAARRPVIEAGHRPLAEELELFEVFADLAELSRNRPAGEDGGEEHVHSPREYFHTYLQSLDVERAGLPGTFQTKLAKALRHYGVTDLERTGELEGAVFRIFLAQQRASADAAVLATLLRSWLREPPPDEALREPAGLVLERLLAATQVRFPVISDLARGVVFAWFGQPLLRRNRARVYAGVRKHLRHLDAHPASPDRAERIAEMVRSTEPLVRLLGQRLVRENLDNAVMLEVLTRRYYGNKQLITVGTREVAGCTFVIAERAGSCVVSAAVSFEALGGALRGLAELAGAGEDVVDADIYLVWEGQPEDSDAAAAALHEAVAAHPLPGQVRRITATVAGRGGAVMHHHFTFRPTAEGMAEERLIRGLHPYIAERMQLERLNKFDLTRLPSSDEEVYLFQCVARENPSDDRLIAFAQVRDLTELREHDGRLVALPTAEDVIAACVDSIRRAQARRPSKKRLNTNRIVIYVWPPSNLTRAEIEMLARRVLPTTAGAGLEETLFIARQRDPETGALTKVAVRISLDATGAPKLTIGQPSDAPIEPLDDYRQKVLRASSRNTVYPYELTGMLGDFVEHDLDAEHALVPVDRPKGRNSAALVAGVVTTRTRRHPEGITRVVLLGDPTKSLGALSEPECRRVIAALDLAERMRVPLEWYALSAGARISMESGTENMDWVAAALKRIVEFTQDGGEINIVVAGINVGAQPYWNAEATMLMHTKGILVMTPDSAMVLTGKQSLDFSGGVSAEDNFGIGGYDRVMGPNGQAQYWAPNLSAARDVLMSHYDHTYVAPGEQGPRRARTNDPVDRDISDFPHVVEGSDFATVGEIFSSAANPDRKKPFDIRTVMRALSDQDHPVLERWAGMADAETAVVQDVHLGGMPVCLLGIESRSVPRRGFPPTDGPDTYTAGTLFPRSSKKAARAINAASGNRPLVVLANLSGFDGSPESMRKLQLEYGAEIGRAIVNFRGPIVFCVISRYHGGAFVVFSKALNPNMTVLALEGSFASVLGGAPAAAVVFAGEVNARTAADARVQDLEARVAAAAGADRAALTAELDELRASVRAEKLGEVAAEFDRVHNIRRAVEVGSVDAVIRAAELRPRVIEAIEARLA</sequence>
<dbReference type="InterPro" id="IPR005479">
    <property type="entry name" value="CPAse_ATP-bd"/>
</dbReference>